<keyword evidence="1" id="KW-0472">Membrane</keyword>
<proteinExistence type="predicted"/>
<comment type="caution">
    <text evidence="2">The sequence shown here is derived from an EMBL/GenBank/DDBJ whole genome shotgun (WGS) entry which is preliminary data.</text>
</comment>
<dbReference type="EMBL" id="JPRI01000014">
    <property type="protein sequence ID" value="KFF22675.1"/>
    <property type="molecule type" value="Genomic_DNA"/>
</dbReference>
<feature type="transmembrane region" description="Helical" evidence="1">
    <location>
        <begin position="23"/>
        <end position="43"/>
    </location>
</feature>
<reference evidence="2 3" key="1">
    <citation type="submission" date="2014-07" db="EMBL/GenBank/DDBJ databases">
        <title>Genome of Chryseobacterium vrystaatense LMG 22846.</title>
        <authorList>
            <person name="Pipes S.E."/>
            <person name="Stropko S.J."/>
            <person name="Newman J.D."/>
        </authorList>
    </citation>
    <scope>NUCLEOTIDE SEQUENCE [LARGE SCALE GENOMIC DNA]</scope>
    <source>
        <strain evidence="2 3">LMG 22846</strain>
    </source>
</reference>
<organism evidence="2 3">
    <name type="scientific">Chryseobacterium vrystaatense</name>
    <dbReference type="NCBI Taxonomy" id="307480"/>
    <lineage>
        <taxon>Bacteria</taxon>
        <taxon>Pseudomonadati</taxon>
        <taxon>Bacteroidota</taxon>
        <taxon>Flavobacteriia</taxon>
        <taxon>Flavobacteriales</taxon>
        <taxon>Weeksellaceae</taxon>
        <taxon>Chryseobacterium group</taxon>
        <taxon>Chryseobacterium</taxon>
    </lineage>
</organism>
<dbReference type="Proteomes" id="UP000028719">
    <property type="component" value="Unassembled WGS sequence"/>
</dbReference>
<evidence type="ECO:0000313" key="3">
    <source>
        <dbReference type="Proteomes" id="UP000028719"/>
    </source>
</evidence>
<keyword evidence="1" id="KW-1133">Transmembrane helix</keyword>
<keyword evidence="3" id="KW-1185">Reference proteome</keyword>
<accession>A0ABR4UF97</accession>
<keyword evidence="1" id="KW-0812">Transmembrane</keyword>
<gene>
    <name evidence="2" type="ORF">IW16_26730</name>
</gene>
<evidence type="ECO:0000313" key="2">
    <source>
        <dbReference type="EMBL" id="KFF22675.1"/>
    </source>
</evidence>
<evidence type="ECO:0008006" key="4">
    <source>
        <dbReference type="Google" id="ProtNLM"/>
    </source>
</evidence>
<protein>
    <recommendedName>
        <fullName evidence="4">MORN repeat-containing protein</fullName>
    </recommendedName>
</protein>
<sequence>MIIALVTMLIGIIKKSSRLKKTALTITIIPVLCWGLIAIWYLVTLPSFNKSEMKDFAGTYTPNTSFKASKRGINESKLILSEDGTYLFDGFEGIGLKKQGTWKTGGNDGLVEFYDKNGNLCEWATPYENNHKLSFECQGGQDFETIMFVKIKSE</sequence>
<name>A0ABR4UF97_9FLAO</name>
<evidence type="ECO:0000256" key="1">
    <source>
        <dbReference type="SAM" id="Phobius"/>
    </source>
</evidence>